<dbReference type="Gene3D" id="3.30.1490.20">
    <property type="entry name" value="ATP-grasp fold, A domain"/>
    <property type="match status" value="1"/>
</dbReference>
<organism evidence="2 3">
    <name type="scientific">Candidatus Fusicatenibacter merdavium</name>
    <dbReference type="NCBI Taxonomy" id="2838600"/>
    <lineage>
        <taxon>Bacteria</taxon>
        <taxon>Bacillati</taxon>
        <taxon>Bacillota</taxon>
        <taxon>Clostridia</taxon>
        <taxon>Lachnospirales</taxon>
        <taxon>Lachnospiraceae</taxon>
        <taxon>Fusicatenibacter</taxon>
    </lineage>
</organism>
<dbReference type="Pfam" id="PF01326">
    <property type="entry name" value="PPDK_N"/>
    <property type="match status" value="1"/>
</dbReference>
<name>A0A9D2BJQ1_9FIRM</name>
<dbReference type="InterPro" id="IPR013815">
    <property type="entry name" value="ATP_grasp_subdomain_1"/>
</dbReference>
<sequence length="858" mass="98788">MAAFDKIPSGHPQLDEILDYIRLGDNVVWQVSSIDEFRIFAEPFARQAVRDGRNVVYIRFAQHAPVLEDTSDIQVCNFNPDTGFEAFTVAIHEKITQEGRDAFYIFDCLSELQSVWYTDLMMGNFFRVTCPYLFDLDTVAYFPLLRGRHSYDAVARIRDTTQLLLDVYSGEKYIYLHPLKVWNRYSPKMFLPHCYRKAENTFSTVEDGVGMSRFYQTLQKSSSQAQDQTFDSYDRFFQAARHEYAGGHFSSETGDQIIASMMTRDERLKTLVKKYFRPEDYFLLRDRMIGSGAIGGKACGMLLARKIIETDVPEYAQYNEPHDSFYIGSDVFYTYIVSNGCWQLRIRQRTEDGYFSAAPELQKHLLEGTFPASIRERFINIVEYFGQSPFIVRSSSFLEDGFGNAFAGKYESVFCVNQGSLEERLEQFEQAVRRVYASTMDYSALEYRLMRHLEKRDEQMAVLVQRVSGSYYGQYFMPGAAGVGYSHSTYKWYADMDPDAGMLRIVMGLGTKAVDRTGEDYPRLANLDRPAATVLTTDEQRHKFSQRYIDVLDCEANRLCEVPLAQLLPQLPAWYQSMVLEHDYDAENRLRQTGRYRDVLYVSCQKLLEQKSFTSLMQKMMKTLERVYENPVDIEYTVNMDADGDFVINLLQCRPLYTGGSQKQLHIEQLQLESVFFEIRDSSMGPSGCCPVDVVIQIDPVKYYEYPYAKKHDVARAVGAVNQFYKEKQKNILFLTPGRIGTSSPELGVPVTFGDISGFRIICEVSDRQAGYRPELSYGSHMFQDLVETEILYGAIWNNEKTAAYHPDYLDDTPDLFPEICPEFPQLAGMIRVKEPENLRYWLDAVSNHAVCGIPKNT</sequence>
<dbReference type="SUPFAM" id="SSF56059">
    <property type="entry name" value="Glutathione synthetase ATP-binding domain-like"/>
    <property type="match status" value="1"/>
</dbReference>
<dbReference type="Proteomes" id="UP000886890">
    <property type="component" value="Unassembled WGS sequence"/>
</dbReference>
<feature type="domain" description="Pyruvate phosphate dikinase AMP/ATP-binding" evidence="1">
    <location>
        <begin position="294"/>
        <end position="669"/>
    </location>
</feature>
<dbReference type="GO" id="GO:0016301">
    <property type="term" value="F:kinase activity"/>
    <property type="evidence" value="ECO:0007669"/>
    <property type="project" value="InterPro"/>
</dbReference>
<evidence type="ECO:0000313" key="2">
    <source>
        <dbReference type="EMBL" id="HIX77922.1"/>
    </source>
</evidence>
<reference evidence="2" key="2">
    <citation type="submission" date="2021-04" db="EMBL/GenBank/DDBJ databases">
        <authorList>
            <person name="Gilroy R."/>
        </authorList>
    </citation>
    <scope>NUCLEOTIDE SEQUENCE</scope>
    <source>
        <strain evidence="2">CHK183-1962</strain>
    </source>
</reference>
<dbReference type="AlphaFoldDB" id="A0A9D2BJQ1"/>
<dbReference type="GO" id="GO:0005524">
    <property type="term" value="F:ATP binding"/>
    <property type="evidence" value="ECO:0007669"/>
    <property type="project" value="InterPro"/>
</dbReference>
<proteinExistence type="predicted"/>
<accession>A0A9D2BJQ1</accession>
<gene>
    <name evidence="2" type="ORF">H9734_10060</name>
</gene>
<evidence type="ECO:0000313" key="3">
    <source>
        <dbReference type="Proteomes" id="UP000886890"/>
    </source>
</evidence>
<dbReference type="EMBL" id="DXEK01000165">
    <property type="protein sequence ID" value="HIX77922.1"/>
    <property type="molecule type" value="Genomic_DNA"/>
</dbReference>
<protein>
    <submittedName>
        <fullName evidence="2">PEP/pyruvate-binding domain-containing protein</fullName>
    </submittedName>
</protein>
<reference evidence="2" key="1">
    <citation type="journal article" date="2021" name="PeerJ">
        <title>Extensive microbial diversity within the chicken gut microbiome revealed by metagenomics and culture.</title>
        <authorList>
            <person name="Gilroy R."/>
            <person name="Ravi A."/>
            <person name="Getino M."/>
            <person name="Pursley I."/>
            <person name="Horton D.L."/>
            <person name="Alikhan N.F."/>
            <person name="Baker D."/>
            <person name="Gharbi K."/>
            <person name="Hall N."/>
            <person name="Watson M."/>
            <person name="Adriaenssens E.M."/>
            <person name="Foster-Nyarko E."/>
            <person name="Jarju S."/>
            <person name="Secka A."/>
            <person name="Antonio M."/>
            <person name="Oren A."/>
            <person name="Chaudhuri R.R."/>
            <person name="La Ragione R."/>
            <person name="Hildebrand F."/>
            <person name="Pallen M.J."/>
        </authorList>
    </citation>
    <scope>NUCLEOTIDE SEQUENCE</scope>
    <source>
        <strain evidence="2">CHK183-1962</strain>
    </source>
</reference>
<comment type="caution">
    <text evidence="2">The sequence shown here is derived from an EMBL/GenBank/DDBJ whole genome shotgun (WGS) entry which is preliminary data.</text>
</comment>
<evidence type="ECO:0000259" key="1">
    <source>
        <dbReference type="Pfam" id="PF01326"/>
    </source>
</evidence>
<dbReference type="InterPro" id="IPR002192">
    <property type="entry name" value="PPDK_AMP/ATP-bd"/>
</dbReference>